<dbReference type="PANTHER" id="PTHR12945">
    <property type="entry name" value="TRANSLATION INITIATION FACTOR EIF3-RELATED"/>
    <property type="match status" value="1"/>
</dbReference>
<dbReference type="Proteomes" id="UP000325113">
    <property type="component" value="Unassembled WGS sequence"/>
</dbReference>
<evidence type="ECO:0000256" key="1">
    <source>
        <dbReference type="ARBA" id="ARBA00004123"/>
    </source>
</evidence>
<feature type="region of interest" description="Disordered" evidence="7">
    <location>
        <begin position="364"/>
        <end position="439"/>
    </location>
</feature>
<dbReference type="PANTHER" id="PTHR12945:SF0">
    <property type="entry name" value="TRNA (ADENINE(58)-N(1))-METHYLTRANSFERASE NON-CATALYTIC SUBUNIT TRM6"/>
    <property type="match status" value="1"/>
</dbReference>
<comment type="caution">
    <text evidence="9">The sequence shown here is derived from an EMBL/GenBank/DDBJ whole genome shotgun (WGS) entry which is preliminary data.</text>
</comment>
<evidence type="ECO:0000256" key="5">
    <source>
        <dbReference type="ARBA" id="ARBA00023242"/>
    </source>
</evidence>
<comment type="subcellular location">
    <subcellularLocation>
        <location evidence="1">Nucleus</location>
    </subcellularLocation>
</comment>
<gene>
    <name evidence="9" type="ORF">FNF27_05105</name>
    <name evidence="8" type="ORF">FNF31_06429</name>
</gene>
<comment type="similarity">
    <text evidence="2">Belongs to the TRM6/GCD10 family.</text>
</comment>
<protein>
    <recommendedName>
        <fullName evidence="3">tRNA (adenine(58)-N(1))-methyltransferase non-catalytic subunit TRM6</fullName>
    </recommendedName>
    <alternativeName>
        <fullName evidence="6">tRNA(m1A58)-methyltransferase subunit TRM6</fullName>
    </alternativeName>
</protein>
<feature type="region of interest" description="Disordered" evidence="7">
    <location>
        <begin position="279"/>
        <end position="327"/>
    </location>
</feature>
<feature type="compositionally biased region" description="Low complexity" evidence="7">
    <location>
        <begin position="427"/>
        <end position="437"/>
    </location>
</feature>
<evidence type="ECO:0000313" key="11">
    <source>
        <dbReference type="Proteomes" id="UP000325113"/>
    </source>
</evidence>
<accession>A0A5A8E6P3</accession>
<dbReference type="Pfam" id="PF04189">
    <property type="entry name" value="Gcd10p"/>
    <property type="match status" value="1"/>
</dbReference>
<dbReference type="SUPFAM" id="SSF53335">
    <property type="entry name" value="S-adenosyl-L-methionine-dependent methyltransferases"/>
    <property type="match status" value="1"/>
</dbReference>
<dbReference type="GO" id="GO:0005634">
    <property type="term" value="C:nucleus"/>
    <property type="evidence" value="ECO:0007669"/>
    <property type="project" value="UniProtKB-SubCell"/>
</dbReference>
<evidence type="ECO:0000256" key="7">
    <source>
        <dbReference type="SAM" id="MobiDB-lite"/>
    </source>
</evidence>
<dbReference type="InterPro" id="IPR029063">
    <property type="entry name" value="SAM-dependent_MTases_sf"/>
</dbReference>
<dbReference type="GO" id="GO:0031515">
    <property type="term" value="C:tRNA (m1A) methyltransferase complex"/>
    <property type="evidence" value="ECO:0007669"/>
    <property type="project" value="InterPro"/>
</dbReference>
<evidence type="ECO:0000256" key="4">
    <source>
        <dbReference type="ARBA" id="ARBA00022694"/>
    </source>
</evidence>
<evidence type="ECO:0000313" key="9">
    <source>
        <dbReference type="EMBL" id="KAA0173465.1"/>
    </source>
</evidence>
<dbReference type="EMBL" id="VLTM01000098">
    <property type="protein sequence ID" value="KAA0153726.1"/>
    <property type="molecule type" value="Genomic_DNA"/>
</dbReference>
<reference evidence="10 11" key="1">
    <citation type="submission" date="2019-07" db="EMBL/GenBank/DDBJ databases">
        <title>Genomes of Cafeteria roenbergensis.</title>
        <authorList>
            <person name="Fischer M.G."/>
            <person name="Hackl T."/>
            <person name="Roman M."/>
        </authorList>
    </citation>
    <scope>NUCLEOTIDE SEQUENCE [LARGE SCALE GENOMIC DNA]</scope>
    <source>
        <strain evidence="8 11">Cflag</strain>
        <strain evidence="9 10">E4-10P</strain>
    </source>
</reference>
<dbReference type="Gene3D" id="3.40.50.150">
    <property type="entry name" value="Vaccinia Virus protein VP39"/>
    <property type="match status" value="1"/>
</dbReference>
<dbReference type="OrthoDB" id="10254665at2759"/>
<proteinExistence type="inferred from homology"/>
<evidence type="ECO:0000313" key="8">
    <source>
        <dbReference type="EMBL" id="KAA0153726.1"/>
    </source>
</evidence>
<evidence type="ECO:0000313" key="10">
    <source>
        <dbReference type="Proteomes" id="UP000322899"/>
    </source>
</evidence>
<feature type="compositionally biased region" description="Basic and acidic residues" evidence="7">
    <location>
        <begin position="285"/>
        <end position="301"/>
    </location>
</feature>
<keyword evidence="4" id="KW-0819">tRNA processing</keyword>
<dbReference type="Proteomes" id="UP000322899">
    <property type="component" value="Unassembled WGS sequence"/>
</dbReference>
<dbReference type="InterPro" id="IPR017423">
    <property type="entry name" value="TRM6"/>
</dbReference>
<dbReference type="EMBL" id="VLTO01000033">
    <property type="protein sequence ID" value="KAA0173465.1"/>
    <property type="molecule type" value="Genomic_DNA"/>
</dbReference>
<evidence type="ECO:0000256" key="2">
    <source>
        <dbReference type="ARBA" id="ARBA00008320"/>
    </source>
</evidence>
<dbReference type="GO" id="GO:0030488">
    <property type="term" value="P:tRNA methylation"/>
    <property type="evidence" value="ECO:0007669"/>
    <property type="project" value="InterPro"/>
</dbReference>
<name>A0A5A8E6P3_CAFRO</name>
<sequence length="582" mass="58768">MGDAVLLRGVDDSDSVGYAVRGRGKMRVFGCNFSVLDLVGTPYGQVFEVPAKGAPVPVDGPLMPRLDFEDADAADTAGGAVADALPASSSSSSSSSAGAAASEAASAAGYGGVTAGGVDNRHIKGTGEAQSLSTAEVESLKASGVSGADMVSLVAKSSSTFAAKTELSRKKWLKAKKGRWLRRFQLLPASAHDVASALHAKHESVARPGSTAVRSDSLSLALALADVRSGATVLVSDDAGGSVAAAVWRRLAAAGRLVIVHSAAKPWLPALDVVGSGRPINASRGETDAGQKGDTDSRDGKAGSADASRAGDTITPPSALAGDDGSVLPWRRHPRIAVVTWDDLAAIAPDGCLVAPGPAVALPAETETSPANSSSGGSAAKRPRAESGDEPASSGAVADATLAPAAKRAHLAGETAADEAEESGKVAGSAPSSAAAALESPTRADLHDWLATGVDSVVMALSTDPLHPCLAASRLLRPGGCMAVHGACPGPLARAAAALRDNGLCRDVTLRTMFLRQMQVQPRATRPPMIMHTAPGYLLAGMAGTHPYLAVRPSMADVAAVAAPRRRPPSTAPVTLSHIPMQ</sequence>
<evidence type="ECO:0000256" key="6">
    <source>
        <dbReference type="ARBA" id="ARBA00032319"/>
    </source>
</evidence>
<evidence type="ECO:0000256" key="3">
    <source>
        <dbReference type="ARBA" id="ARBA00021704"/>
    </source>
</evidence>
<dbReference type="AlphaFoldDB" id="A0A5A8E6P3"/>
<keyword evidence="5" id="KW-0539">Nucleus</keyword>
<organism evidence="9 10">
    <name type="scientific">Cafeteria roenbergensis</name>
    <name type="common">Marine flagellate</name>
    <dbReference type="NCBI Taxonomy" id="33653"/>
    <lineage>
        <taxon>Eukaryota</taxon>
        <taxon>Sar</taxon>
        <taxon>Stramenopiles</taxon>
        <taxon>Bigyra</taxon>
        <taxon>Opalozoa</taxon>
        <taxon>Bicosoecida</taxon>
        <taxon>Cafeteriaceae</taxon>
        <taxon>Cafeteria</taxon>
    </lineage>
</organism>